<reference evidence="1 2" key="1">
    <citation type="submission" date="2019-11" db="EMBL/GenBank/DDBJ databases">
        <authorList>
            <person name="Criscuolo A."/>
        </authorList>
    </citation>
    <scope>NUCLEOTIDE SEQUENCE [LARGE SCALE GENOMIC DNA]</scope>
    <source>
        <strain evidence="1">CIP111667</strain>
    </source>
</reference>
<protein>
    <submittedName>
        <fullName evidence="1">Uncharacterized protein</fullName>
    </submittedName>
</protein>
<dbReference type="AlphaFoldDB" id="A0A7M4DL69"/>
<proteinExistence type="predicted"/>
<name>A0A7M4DL69_9MICO</name>
<dbReference type="Proteomes" id="UP000419743">
    <property type="component" value="Unassembled WGS sequence"/>
</dbReference>
<keyword evidence="2" id="KW-1185">Reference proteome</keyword>
<sequence length="32" mass="3150">MARLIIDAERDIVGSAGGCGANNLAFAGDGTL</sequence>
<evidence type="ECO:0000313" key="2">
    <source>
        <dbReference type="Proteomes" id="UP000419743"/>
    </source>
</evidence>
<gene>
    <name evidence="1" type="ORF">HALOF300_02885</name>
</gene>
<accession>A0A7M4DL69</accession>
<dbReference type="EMBL" id="CACRYJ010000042">
    <property type="protein sequence ID" value="VZO37965.1"/>
    <property type="molecule type" value="Genomic_DNA"/>
</dbReference>
<organism evidence="1 2">
    <name type="scientific">Occultella aeris</name>
    <dbReference type="NCBI Taxonomy" id="2761496"/>
    <lineage>
        <taxon>Bacteria</taxon>
        <taxon>Bacillati</taxon>
        <taxon>Actinomycetota</taxon>
        <taxon>Actinomycetes</taxon>
        <taxon>Micrococcales</taxon>
        <taxon>Ruaniaceae</taxon>
        <taxon>Occultella</taxon>
    </lineage>
</organism>
<comment type="caution">
    <text evidence="1">The sequence shown here is derived from an EMBL/GenBank/DDBJ whole genome shotgun (WGS) entry which is preliminary data.</text>
</comment>
<evidence type="ECO:0000313" key="1">
    <source>
        <dbReference type="EMBL" id="VZO37965.1"/>
    </source>
</evidence>